<dbReference type="GO" id="GO:0030246">
    <property type="term" value="F:carbohydrate binding"/>
    <property type="evidence" value="ECO:0007669"/>
    <property type="project" value="UniProtKB-ARBA"/>
</dbReference>
<accession>A0A3N9TH96</accession>
<dbReference type="GO" id="GO:0030313">
    <property type="term" value="C:cell envelope"/>
    <property type="evidence" value="ECO:0007669"/>
    <property type="project" value="UniProtKB-SubCell"/>
</dbReference>
<evidence type="ECO:0000259" key="6">
    <source>
        <dbReference type="Pfam" id="PF13407"/>
    </source>
</evidence>
<name>A0A3N9TH96_9VIBR</name>
<dbReference type="Pfam" id="PF13407">
    <property type="entry name" value="Peripla_BP_4"/>
    <property type="match status" value="1"/>
</dbReference>
<dbReference type="SUPFAM" id="SSF53822">
    <property type="entry name" value="Periplasmic binding protein-like I"/>
    <property type="match status" value="1"/>
</dbReference>
<keyword evidence="4 5" id="KW-0732">Signal</keyword>
<evidence type="ECO:0000256" key="4">
    <source>
        <dbReference type="ARBA" id="ARBA00022729"/>
    </source>
</evidence>
<gene>
    <name evidence="7" type="ORF">EES38_10570</name>
</gene>
<sequence length="336" mass="36108">MTMEKSKMKKNLFIKNALSVVVSASAILGASASVVTAQAADQKSVILLQPTEECTYCSDYLRFFKKEATAAGLKFETTTSPFDPANQANQVEQAIAKHPDAIILWPVDANALIPSMRKIKKAGIPLIISDAMPAKQSEKYWDIYTGGNSEEIGRESAKAMVDGFEAKGYGKKGEIFAITGTPGAPTSIGRMKGFKEELAKLAPDIKIVGEQPGNWDQNVAMTAASSLFTRFGDQVEGVYSVEDLMMAGVIVAAERAGIDANKLALVGVGCEVQGYKNIKAGIQYATVLSDAYSDAKYAVDAAVKLLNGEKQPKYTYLPNPIITKDNLNECKGIENL</sequence>
<proteinExistence type="inferred from homology"/>
<protein>
    <recommendedName>
        <fullName evidence="3">Autoinducer 2-binding periplasmic protein LuxP</fullName>
    </recommendedName>
</protein>
<feature type="chain" id="PRO_5018170304" description="Autoinducer 2-binding periplasmic protein LuxP" evidence="5">
    <location>
        <begin position="40"/>
        <end position="336"/>
    </location>
</feature>
<reference evidence="7 8" key="1">
    <citation type="submission" date="2018-11" db="EMBL/GenBank/DDBJ databases">
        <title>Vibrio LJC006 sp. nov., isolated from seawater during the bloom of the enteromorpha.</title>
        <authorList>
            <person name="Liang J."/>
        </authorList>
    </citation>
    <scope>NUCLEOTIDE SEQUENCE [LARGE SCALE GENOMIC DNA]</scope>
    <source>
        <strain evidence="7 8">LJC006</strain>
    </source>
</reference>
<evidence type="ECO:0000313" key="8">
    <source>
        <dbReference type="Proteomes" id="UP000281112"/>
    </source>
</evidence>
<organism evidence="7 8">
    <name type="scientific">Vibrio viridaestus</name>
    <dbReference type="NCBI Taxonomy" id="2487322"/>
    <lineage>
        <taxon>Bacteria</taxon>
        <taxon>Pseudomonadati</taxon>
        <taxon>Pseudomonadota</taxon>
        <taxon>Gammaproteobacteria</taxon>
        <taxon>Vibrionales</taxon>
        <taxon>Vibrionaceae</taxon>
        <taxon>Vibrio</taxon>
    </lineage>
</organism>
<dbReference type="GO" id="GO:0055085">
    <property type="term" value="P:transmembrane transport"/>
    <property type="evidence" value="ECO:0007669"/>
    <property type="project" value="UniProtKB-ARBA"/>
</dbReference>
<dbReference type="OrthoDB" id="9805127at2"/>
<dbReference type="InterPro" id="IPR028082">
    <property type="entry name" value="Peripla_BP_I"/>
</dbReference>
<evidence type="ECO:0000256" key="2">
    <source>
        <dbReference type="ARBA" id="ARBA00007639"/>
    </source>
</evidence>
<dbReference type="CDD" id="cd01536">
    <property type="entry name" value="PBP1_ABC_sugar_binding-like"/>
    <property type="match status" value="1"/>
</dbReference>
<feature type="signal peptide" evidence="5">
    <location>
        <begin position="1"/>
        <end position="39"/>
    </location>
</feature>
<dbReference type="Gene3D" id="3.40.50.2300">
    <property type="match status" value="2"/>
</dbReference>
<evidence type="ECO:0000256" key="5">
    <source>
        <dbReference type="SAM" id="SignalP"/>
    </source>
</evidence>
<dbReference type="AlphaFoldDB" id="A0A3N9TH96"/>
<comment type="similarity">
    <text evidence="2">Belongs to the bacterial solute-binding protein 2 family.</text>
</comment>
<dbReference type="Proteomes" id="UP000281112">
    <property type="component" value="Unassembled WGS sequence"/>
</dbReference>
<evidence type="ECO:0000256" key="1">
    <source>
        <dbReference type="ARBA" id="ARBA00004196"/>
    </source>
</evidence>
<feature type="domain" description="Periplasmic binding protein" evidence="6">
    <location>
        <begin position="55"/>
        <end position="310"/>
    </location>
</feature>
<dbReference type="PANTHER" id="PTHR46847">
    <property type="entry name" value="D-ALLOSE-BINDING PERIPLASMIC PROTEIN-RELATED"/>
    <property type="match status" value="1"/>
</dbReference>
<dbReference type="EMBL" id="RJVQ01000003">
    <property type="protein sequence ID" value="RQW63678.1"/>
    <property type="molecule type" value="Genomic_DNA"/>
</dbReference>
<keyword evidence="8" id="KW-1185">Reference proteome</keyword>
<comment type="caution">
    <text evidence="7">The sequence shown here is derived from an EMBL/GenBank/DDBJ whole genome shotgun (WGS) entry which is preliminary data.</text>
</comment>
<comment type="subcellular location">
    <subcellularLocation>
        <location evidence="1">Cell envelope</location>
    </subcellularLocation>
</comment>
<dbReference type="PANTHER" id="PTHR46847:SF1">
    <property type="entry name" value="D-ALLOSE-BINDING PERIPLASMIC PROTEIN-RELATED"/>
    <property type="match status" value="1"/>
</dbReference>
<evidence type="ECO:0000256" key="3">
    <source>
        <dbReference type="ARBA" id="ARBA00022181"/>
    </source>
</evidence>
<dbReference type="InterPro" id="IPR025997">
    <property type="entry name" value="SBP_2_dom"/>
</dbReference>
<evidence type="ECO:0000313" key="7">
    <source>
        <dbReference type="EMBL" id="RQW63678.1"/>
    </source>
</evidence>